<feature type="region of interest" description="Disordered" evidence="1">
    <location>
        <begin position="814"/>
        <end position="862"/>
    </location>
</feature>
<dbReference type="InterPro" id="IPR011604">
    <property type="entry name" value="PDDEXK-like_dom_sf"/>
</dbReference>
<feature type="compositionally biased region" description="Polar residues" evidence="1">
    <location>
        <begin position="606"/>
        <end position="615"/>
    </location>
</feature>
<dbReference type="AlphaFoldDB" id="A0A2T7PPZ7"/>
<protein>
    <recommendedName>
        <fullName evidence="2">Macro domain-containing protein</fullName>
    </recommendedName>
</protein>
<feature type="region of interest" description="Disordered" evidence="1">
    <location>
        <begin position="432"/>
        <end position="451"/>
    </location>
</feature>
<dbReference type="Gene3D" id="3.40.220.10">
    <property type="entry name" value="Leucine Aminopeptidase, subunit E, domain 1"/>
    <property type="match status" value="1"/>
</dbReference>
<accession>A0A2T7PPZ7</accession>
<keyword evidence="4" id="KW-1185">Reference proteome</keyword>
<dbReference type="EMBL" id="PZQS01000002">
    <property type="protein sequence ID" value="PVD35504.1"/>
    <property type="molecule type" value="Genomic_DNA"/>
</dbReference>
<name>A0A2T7PPZ7_POMCA</name>
<feature type="compositionally biased region" description="Acidic residues" evidence="1">
    <location>
        <begin position="357"/>
        <end position="367"/>
    </location>
</feature>
<feature type="compositionally biased region" description="Acidic residues" evidence="1">
    <location>
        <begin position="402"/>
        <end position="415"/>
    </location>
</feature>
<feature type="domain" description="Macro" evidence="2">
    <location>
        <begin position="874"/>
        <end position="1062"/>
    </location>
</feature>
<feature type="compositionally biased region" description="Polar residues" evidence="1">
    <location>
        <begin position="623"/>
        <end position="644"/>
    </location>
</feature>
<dbReference type="InterPro" id="IPR002589">
    <property type="entry name" value="Macro_dom"/>
</dbReference>
<gene>
    <name evidence="3" type="ORF">C0Q70_02467</name>
</gene>
<comment type="caution">
    <text evidence="3">The sequence shown here is derived from an EMBL/GenBank/DDBJ whole genome shotgun (WGS) entry which is preliminary data.</text>
</comment>
<dbReference type="SUPFAM" id="SSF52949">
    <property type="entry name" value="Macro domain-like"/>
    <property type="match status" value="1"/>
</dbReference>
<dbReference type="PROSITE" id="PS51154">
    <property type="entry name" value="MACRO"/>
    <property type="match status" value="1"/>
</dbReference>
<dbReference type="Proteomes" id="UP000245119">
    <property type="component" value="Linkage Group LG2"/>
</dbReference>
<proteinExistence type="predicted"/>
<feature type="region of interest" description="Disordered" evidence="1">
    <location>
        <begin position="1095"/>
        <end position="1117"/>
    </location>
</feature>
<feature type="region of interest" description="Disordered" evidence="1">
    <location>
        <begin position="345"/>
        <end position="418"/>
    </location>
</feature>
<dbReference type="PANTHER" id="PTHR11106">
    <property type="entry name" value="GANGLIOSIDE INDUCED DIFFERENTIATION ASSOCIATED PROTEIN 2-RELATED"/>
    <property type="match status" value="1"/>
</dbReference>
<dbReference type="Pfam" id="PF01661">
    <property type="entry name" value="Macro"/>
    <property type="match status" value="1"/>
</dbReference>
<dbReference type="InterPro" id="IPR043472">
    <property type="entry name" value="Macro_dom-like"/>
</dbReference>
<evidence type="ECO:0000259" key="2">
    <source>
        <dbReference type="PROSITE" id="PS51154"/>
    </source>
</evidence>
<dbReference type="SMART" id="SM00506">
    <property type="entry name" value="A1pp"/>
    <property type="match status" value="1"/>
</dbReference>
<dbReference type="OrthoDB" id="6159982at2759"/>
<dbReference type="Gene3D" id="3.90.320.10">
    <property type="match status" value="1"/>
</dbReference>
<evidence type="ECO:0000313" key="4">
    <source>
        <dbReference type="Proteomes" id="UP000245119"/>
    </source>
</evidence>
<organism evidence="3 4">
    <name type="scientific">Pomacea canaliculata</name>
    <name type="common">Golden apple snail</name>
    <dbReference type="NCBI Taxonomy" id="400727"/>
    <lineage>
        <taxon>Eukaryota</taxon>
        <taxon>Metazoa</taxon>
        <taxon>Spiralia</taxon>
        <taxon>Lophotrochozoa</taxon>
        <taxon>Mollusca</taxon>
        <taxon>Gastropoda</taxon>
        <taxon>Caenogastropoda</taxon>
        <taxon>Architaenioglossa</taxon>
        <taxon>Ampullarioidea</taxon>
        <taxon>Ampullariidae</taxon>
        <taxon>Pomacea</taxon>
    </lineage>
</organism>
<reference evidence="3 4" key="1">
    <citation type="submission" date="2018-04" db="EMBL/GenBank/DDBJ databases">
        <title>The genome of golden apple snail Pomacea canaliculata provides insight into stress tolerance and invasive adaptation.</title>
        <authorList>
            <person name="Liu C."/>
            <person name="Liu B."/>
            <person name="Ren Y."/>
            <person name="Zhang Y."/>
            <person name="Wang H."/>
            <person name="Li S."/>
            <person name="Jiang F."/>
            <person name="Yin L."/>
            <person name="Zhang G."/>
            <person name="Qian W."/>
            <person name="Fan W."/>
        </authorList>
    </citation>
    <scope>NUCLEOTIDE SEQUENCE [LARGE SCALE GENOMIC DNA]</scope>
    <source>
        <strain evidence="3">SZHN2017</strain>
        <tissue evidence="3">Muscle</tissue>
    </source>
</reference>
<evidence type="ECO:0000313" key="3">
    <source>
        <dbReference type="EMBL" id="PVD35504.1"/>
    </source>
</evidence>
<dbReference type="InterPro" id="IPR019080">
    <property type="entry name" value="YqaJ_viral_recombinase"/>
</dbReference>
<sequence>MMPFSISKKQTPMVDTKYGKYPRGSTLAHQQKLHDSFIMNFTELATFPDLPLRNVMSGDIPDLSEEKKDLLTSLKVCHSARICCNRKGYTTTANCPCGTSCDNTASLLLFSRCRKRKKDFQALSKRLKSSKTRMTQAMKDGIKNEPLAAEAYSNMKGNTVNLYPAGIIIHPDAFWLAASPDRKVYDQSRTQDPFGLVSIMGNTGSKTNSHDTDNEGESDYEHAYSFHTKVLHKVQSGGFESDDEDSCGESSQPVKHRASLTESTKVMEPLHCIYASCDGGDDSSKDVLQHDGIWDKHLACNLAQSDTSVKTAFGQSSSEEKKINISGENRELVILPSTSRDLILHNSAVLPPGPPDDMYETATEDNQNESGVNSEDKGNDSDGDSFSTITPPRTRPQSDSECSFEADSESDEEQDISGLESQDLDTEYAHSSILLPQHSSPRRSRSDVTGLTNSQCALGLQLSVRERVGRVMRSHTRKRCASSTSFSVEEEVPVKQQKFMDSKHSTPTKVQYRYPDSDSELDVARALHVKNEKGVPEVAASRNLKSTLTAQTIHMAARQAASRFIRTSRRILKDAKMAARALRTYSSKRQAAKILAKENRASVFERTQATRTNGEQKAGCSPKCQSGQTIATSVSSHTAANQTGADPEIHHAGKLPSGEKTPEVRKNGGYRQKFASSSALQQNLLTHTANIRSASVPSTPVNNMPGVAVEAESQHLSGHTSNSTIKYACPSSLGANLSPFQDVQLIPPPVHQLHDSPHGSIDSISNELACPLEARACENPFTSIFANVTEVDAVLPATFTSGSVWARVNMHNNQNARVHTARPKGKSPVPSTSGQRMATRNRPQTPESAPEHVHPRQNTPRVPSLTLSGQFAQSGRFSFLVEDTIHVAVASTDIVLTTARAIVIATDRQLQHTGQVARRVAAMAGPGFSHACQKFLQQKTCGLQECEVLDTPAGGQISQLISHVLHVVIPEKGDCVRQKKMLLCAYLNCLKHADEKLRLHSIAFPLLGAGIYSADMDLHVFFDALLIFLAERISSSPLHAVQLFLNNPAVARFAAEVLEARLETLILSGVDAALADAFQEYFGIPNFSREQFGKAISPPANEDRNPYGKPAIKRRRL</sequence>
<dbReference type="Pfam" id="PF09588">
    <property type="entry name" value="YqaJ"/>
    <property type="match status" value="1"/>
</dbReference>
<feature type="region of interest" description="Disordered" evidence="1">
    <location>
        <begin position="606"/>
        <end position="666"/>
    </location>
</feature>
<feature type="compositionally biased region" description="Polar residues" evidence="1">
    <location>
        <begin position="384"/>
        <end position="401"/>
    </location>
</feature>
<evidence type="ECO:0000256" key="1">
    <source>
        <dbReference type="SAM" id="MobiDB-lite"/>
    </source>
</evidence>
<feature type="compositionally biased region" description="Polar residues" evidence="1">
    <location>
        <begin position="829"/>
        <end position="847"/>
    </location>
</feature>